<dbReference type="EMBL" id="JBHSKT010000001">
    <property type="protein sequence ID" value="MFC5269290.1"/>
    <property type="molecule type" value="Genomic_DNA"/>
</dbReference>
<evidence type="ECO:0008006" key="3">
    <source>
        <dbReference type="Google" id="ProtNLM"/>
    </source>
</evidence>
<accession>A0ABW0E7V5</accession>
<dbReference type="InterPro" id="IPR011335">
    <property type="entry name" value="Restrct_endonuc-II-like"/>
</dbReference>
<evidence type="ECO:0000313" key="2">
    <source>
        <dbReference type="Proteomes" id="UP001596161"/>
    </source>
</evidence>
<keyword evidence="2" id="KW-1185">Reference proteome</keyword>
<dbReference type="Proteomes" id="UP001596161">
    <property type="component" value="Unassembled WGS sequence"/>
</dbReference>
<comment type="caution">
    <text evidence="1">The sequence shown here is derived from an EMBL/GenBank/DDBJ whole genome shotgun (WGS) entry which is preliminary data.</text>
</comment>
<gene>
    <name evidence="1" type="ORF">ACFPIB_01625</name>
</gene>
<sequence>MLIDFKEIPLKNSESALADSFELFARDFLELQGYKIIQEPFRGADGKKDLIVREARKGINGLTNIDWLVSCKHNANSGKSVSDIDEPNLTDRVDFNNCQGFISFCSTIISSSLSGNLEALKRKYEVLIFDREKIEAHIVGNQLYDSLFKRYCPNSFKKWKDLDNYREPVKLFSFIVDKYYSDITTIIKKVFNDDYGFFIKSIRKSENIYELFKIQEVEIVKEEILNKWLEMSSDEMKYFKDYPEVVKNLGNCWTYAVPYEFKKIPFEKVKDKLICWGHKLSVEKDHNGEFYNTISYPIQYFLYKNHFVVSDGGEEYFEKLFFKLKSLID</sequence>
<evidence type="ECO:0000313" key="1">
    <source>
        <dbReference type="EMBL" id="MFC5269290.1"/>
    </source>
</evidence>
<reference evidence="2" key="1">
    <citation type="journal article" date="2019" name="Int. J. Syst. Evol. Microbiol.">
        <title>The Global Catalogue of Microorganisms (GCM) 10K type strain sequencing project: providing services to taxonomists for standard genome sequencing and annotation.</title>
        <authorList>
            <consortium name="The Broad Institute Genomics Platform"/>
            <consortium name="The Broad Institute Genome Sequencing Center for Infectious Disease"/>
            <person name="Wu L."/>
            <person name="Ma J."/>
        </authorList>
    </citation>
    <scope>NUCLEOTIDE SEQUENCE [LARGE SCALE GENOMIC DNA]</scope>
    <source>
        <strain evidence="2">KACC 12602</strain>
    </source>
</reference>
<protein>
    <recommendedName>
        <fullName evidence="3">Restriction endonuclease</fullName>
    </recommendedName>
</protein>
<dbReference type="RefSeq" id="WP_378015669.1">
    <property type="nucleotide sequence ID" value="NZ_JBHSKT010000001.1"/>
</dbReference>
<dbReference type="SUPFAM" id="SSF52980">
    <property type="entry name" value="Restriction endonuclease-like"/>
    <property type="match status" value="1"/>
</dbReference>
<name>A0ABW0E7V5_9BACT</name>
<organism evidence="1 2">
    <name type="scientific">Adhaeribacter terreus</name>
    <dbReference type="NCBI Taxonomy" id="529703"/>
    <lineage>
        <taxon>Bacteria</taxon>
        <taxon>Pseudomonadati</taxon>
        <taxon>Bacteroidota</taxon>
        <taxon>Cytophagia</taxon>
        <taxon>Cytophagales</taxon>
        <taxon>Hymenobacteraceae</taxon>
        <taxon>Adhaeribacter</taxon>
    </lineage>
</organism>
<proteinExistence type="predicted"/>